<dbReference type="InterPro" id="IPR050807">
    <property type="entry name" value="TransReg_Diox_bact_type"/>
</dbReference>
<reference evidence="4" key="1">
    <citation type="submission" date="2016-02" db="EMBL/GenBank/DDBJ databases">
        <authorList>
            <person name="Dunlap C."/>
        </authorList>
    </citation>
    <scope>NUCLEOTIDE SEQUENCE [LARGE SCALE GENOMIC DNA]</scope>
    <source>
        <strain evidence="4">NRRL B-41092</strain>
    </source>
</reference>
<dbReference type="OrthoDB" id="2381879at2"/>
<evidence type="ECO:0000256" key="1">
    <source>
        <dbReference type="ARBA" id="ARBA00023125"/>
    </source>
</evidence>
<dbReference type="SMART" id="SM00530">
    <property type="entry name" value="HTH_XRE"/>
    <property type="match status" value="1"/>
</dbReference>
<dbReference type="EMBL" id="LSBA01000006">
    <property type="protein sequence ID" value="KXZ21776.1"/>
    <property type="molecule type" value="Genomic_DNA"/>
</dbReference>
<dbReference type="GO" id="GO:0003677">
    <property type="term" value="F:DNA binding"/>
    <property type="evidence" value="ECO:0007669"/>
    <property type="project" value="UniProtKB-KW"/>
</dbReference>
<dbReference type="STRING" id="1793963.AXI58_12600"/>
<evidence type="ECO:0000313" key="4">
    <source>
        <dbReference type="Proteomes" id="UP000075430"/>
    </source>
</evidence>
<gene>
    <name evidence="3" type="ORF">AXI58_12600</name>
</gene>
<dbReference type="InterPro" id="IPR001387">
    <property type="entry name" value="Cro/C1-type_HTH"/>
</dbReference>
<dbReference type="Gene3D" id="1.10.260.40">
    <property type="entry name" value="lambda repressor-like DNA-binding domains"/>
    <property type="match status" value="1"/>
</dbReference>
<name>A0A150F9A6_9BACI</name>
<dbReference type="InterPro" id="IPR010982">
    <property type="entry name" value="Lambda_DNA-bd_dom_sf"/>
</dbReference>
<protein>
    <submittedName>
        <fullName evidence="3">XRE family transcriptional regulator</fullName>
    </submittedName>
</protein>
<dbReference type="AlphaFoldDB" id="A0A150F9A6"/>
<dbReference type="PANTHER" id="PTHR46797:SF1">
    <property type="entry name" value="METHYLPHOSPHONATE SYNTHASE"/>
    <property type="match status" value="1"/>
</dbReference>
<feature type="domain" description="HTH cro/C1-type" evidence="2">
    <location>
        <begin position="11"/>
        <end position="65"/>
    </location>
</feature>
<dbReference type="Pfam" id="PF01381">
    <property type="entry name" value="HTH_3"/>
    <property type="match status" value="1"/>
</dbReference>
<proteinExistence type="predicted"/>
<dbReference type="SUPFAM" id="SSF47413">
    <property type="entry name" value="lambda repressor-like DNA-binding domains"/>
    <property type="match status" value="1"/>
</dbReference>
<comment type="caution">
    <text evidence="3">The sequence shown here is derived from an EMBL/GenBank/DDBJ whole genome shotgun (WGS) entry which is preliminary data.</text>
</comment>
<dbReference type="GO" id="GO:0003700">
    <property type="term" value="F:DNA-binding transcription factor activity"/>
    <property type="evidence" value="ECO:0007669"/>
    <property type="project" value="TreeGrafter"/>
</dbReference>
<keyword evidence="4" id="KW-1185">Reference proteome</keyword>
<dbReference type="Proteomes" id="UP000075430">
    <property type="component" value="Unassembled WGS sequence"/>
</dbReference>
<dbReference type="PANTHER" id="PTHR46797">
    <property type="entry name" value="HTH-TYPE TRANSCRIPTIONAL REGULATOR"/>
    <property type="match status" value="1"/>
</dbReference>
<sequence length="67" mass="8055">MFDMKEFGRLLQKIRKKRKMSQIEFAQFLGYTASYISRVERGKANLSMQAIEKVTKKLNIKVRFFFE</sequence>
<evidence type="ECO:0000259" key="2">
    <source>
        <dbReference type="PROSITE" id="PS50943"/>
    </source>
</evidence>
<keyword evidence="1" id="KW-0238">DNA-binding</keyword>
<dbReference type="GO" id="GO:0005829">
    <property type="term" value="C:cytosol"/>
    <property type="evidence" value="ECO:0007669"/>
    <property type="project" value="TreeGrafter"/>
</dbReference>
<dbReference type="CDD" id="cd00093">
    <property type="entry name" value="HTH_XRE"/>
    <property type="match status" value="1"/>
</dbReference>
<organism evidence="3 4">
    <name type="scientific">Bacillus nakamurai</name>
    <dbReference type="NCBI Taxonomy" id="1793963"/>
    <lineage>
        <taxon>Bacteria</taxon>
        <taxon>Bacillati</taxon>
        <taxon>Bacillota</taxon>
        <taxon>Bacilli</taxon>
        <taxon>Bacillales</taxon>
        <taxon>Bacillaceae</taxon>
        <taxon>Bacillus</taxon>
    </lineage>
</organism>
<accession>A0A150F9A6</accession>
<dbReference type="PROSITE" id="PS50943">
    <property type="entry name" value="HTH_CROC1"/>
    <property type="match status" value="1"/>
</dbReference>
<evidence type="ECO:0000313" key="3">
    <source>
        <dbReference type="EMBL" id="KXZ21776.1"/>
    </source>
</evidence>